<proteinExistence type="predicted"/>
<reference evidence="2" key="2">
    <citation type="journal article" date="2007" name="PLoS Biol.">
        <title>Survey sequencing and comparative analysis of the elephant shark (Callorhinchus milii) genome.</title>
        <authorList>
            <person name="Venkatesh B."/>
            <person name="Kirkness E.F."/>
            <person name="Loh Y.H."/>
            <person name="Halpern A.L."/>
            <person name="Lee A.P."/>
            <person name="Johnson J."/>
            <person name="Dandona N."/>
            <person name="Viswanathan L.D."/>
            <person name="Tay A."/>
            <person name="Venter J.C."/>
            <person name="Strausberg R.L."/>
            <person name="Brenner S."/>
        </authorList>
    </citation>
    <scope>NUCLEOTIDE SEQUENCE [LARGE SCALE GENOMIC DNA]</scope>
</reference>
<reference evidence="2" key="3">
    <citation type="journal article" date="2014" name="Nature">
        <title>Elephant shark genome provides unique insights into gnathostome evolution.</title>
        <authorList>
            <consortium name="International Elephant Shark Genome Sequencing Consortium"/>
            <person name="Venkatesh B."/>
            <person name="Lee A.P."/>
            <person name="Ravi V."/>
            <person name="Maurya A.K."/>
            <person name="Lian M.M."/>
            <person name="Swann J.B."/>
            <person name="Ohta Y."/>
            <person name="Flajnik M.F."/>
            <person name="Sutoh Y."/>
            <person name="Kasahara M."/>
            <person name="Hoon S."/>
            <person name="Gangu V."/>
            <person name="Roy S.W."/>
            <person name="Irimia M."/>
            <person name="Korzh V."/>
            <person name="Kondrychyn I."/>
            <person name="Lim Z.W."/>
            <person name="Tay B.H."/>
            <person name="Tohari S."/>
            <person name="Kong K.W."/>
            <person name="Ho S."/>
            <person name="Lorente-Galdos B."/>
            <person name="Quilez J."/>
            <person name="Marques-Bonet T."/>
            <person name="Raney B.J."/>
            <person name="Ingham P.W."/>
            <person name="Tay A."/>
            <person name="Hillier L.W."/>
            <person name="Minx P."/>
            <person name="Boehm T."/>
            <person name="Wilson R.K."/>
            <person name="Brenner S."/>
            <person name="Warren W.C."/>
        </authorList>
    </citation>
    <scope>NUCLEOTIDE SEQUENCE [LARGE SCALE GENOMIC DNA]</scope>
</reference>
<sequence>MMVYPRLREGAAQIHSRVTGSYLSGSHSMAFITCPNEQVAKDIDRALGHPLDATGARS</sequence>
<dbReference type="Gene3D" id="3.30.70.120">
    <property type="match status" value="1"/>
</dbReference>
<reference evidence="1" key="4">
    <citation type="submission" date="2025-08" db="UniProtKB">
        <authorList>
            <consortium name="Ensembl"/>
        </authorList>
    </citation>
    <scope>IDENTIFICATION</scope>
</reference>
<accession>A0A4W3IWB5</accession>
<keyword evidence="2" id="KW-1185">Reference proteome</keyword>
<name>A0A4W3IWB5_CALMI</name>
<dbReference type="STRING" id="7868.ENSCMIP00000031666"/>
<dbReference type="InterPro" id="IPR015867">
    <property type="entry name" value="N-reg_PII/ATP_PRibTrfase_C"/>
</dbReference>
<protein>
    <submittedName>
        <fullName evidence="1">Uncharacterized protein</fullName>
    </submittedName>
</protein>
<reference evidence="1" key="5">
    <citation type="submission" date="2025-09" db="UniProtKB">
        <authorList>
            <consortium name="Ensembl"/>
        </authorList>
    </citation>
    <scope>IDENTIFICATION</scope>
</reference>
<dbReference type="Proteomes" id="UP000314986">
    <property type="component" value="Unassembled WGS sequence"/>
</dbReference>
<organism evidence="1 2">
    <name type="scientific">Callorhinchus milii</name>
    <name type="common">Ghost shark</name>
    <dbReference type="NCBI Taxonomy" id="7868"/>
    <lineage>
        <taxon>Eukaryota</taxon>
        <taxon>Metazoa</taxon>
        <taxon>Chordata</taxon>
        <taxon>Craniata</taxon>
        <taxon>Vertebrata</taxon>
        <taxon>Chondrichthyes</taxon>
        <taxon>Holocephali</taxon>
        <taxon>Chimaeriformes</taxon>
        <taxon>Callorhinchidae</taxon>
        <taxon>Callorhinchus</taxon>
    </lineage>
</organism>
<evidence type="ECO:0000313" key="1">
    <source>
        <dbReference type="Ensembl" id="ENSCMIP00000031666.1"/>
    </source>
</evidence>
<evidence type="ECO:0000313" key="2">
    <source>
        <dbReference type="Proteomes" id="UP000314986"/>
    </source>
</evidence>
<dbReference type="Ensembl" id="ENSCMIT00000032148.1">
    <property type="protein sequence ID" value="ENSCMIP00000031666.1"/>
    <property type="gene ID" value="ENSCMIG00000013569.1"/>
</dbReference>
<reference evidence="2" key="1">
    <citation type="journal article" date="2006" name="Science">
        <title>Ancient noncoding elements conserved in the human genome.</title>
        <authorList>
            <person name="Venkatesh B."/>
            <person name="Kirkness E.F."/>
            <person name="Loh Y.H."/>
            <person name="Halpern A.L."/>
            <person name="Lee A.P."/>
            <person name="Johnson J."/>
            <person name="Dandona N."/>
            <person name="Viswanathan L.D."/>
            <person name="Tay A."/>
            <person name="Venter J.C."/>
            <person name="Strausberg R.L."/>
            <person name="Brenner S."/>
        </authorList>
    </citation>
    <scope>NUCLEOTIDE SEQUENCE [LARGE SCALE GENOMIC DNA]</scope>
</reference>
<dbReference type="InParanoid" id="A0A4W3IWB5"/>
<dbReference type="AlphaFoldDB" id="A0A4W3IWB5"/>